<name>A0A699WSB4_TANCI</name>
<evidence type="ECO:0000313" key="1">
    <source>
        <dbReference type="EMBL" id="GFD50033.1"/>
    </source>
</evidence>
<gene>
    <name evidence="1" type="ORF">Tci_922002</name>
</gene>
<dbReference type="InterPro" id="IPR027304">
    <property type="entry name" value="Trigger_fact/SurA_dom_sf"/>
</dbReference>
<dbReference type="Gene3D" id="3.10.50.40">
    <property type="match status" value="1"/>
</dbReference>
<sequence>MAYFVQQVGSEKKLEELYNKSVRALKDDLRGQVHDQLVQQKMQEQIAGKVTVTPREVKEYFDKVPKDSIPYFSTEVEVGQIVIPAQVNDVAKQAAIAKLNDLRARIIAGEKFETL</sequence>
<dbReference type="AlphaFoldDB" id="A0A699WSB4"/>
<evidence type="ECO:0008006" key="2">
    <source>
        <dbReference type="Google" id="ProtNLM"/>
    </source>
</evidence>
<reference evidence="1" key="1">
    <citation type="journal article" date="2019" name="Sci. Rep.">
        <title>Draft genome of Tanacetum cinerariifolium, the natural source of mosquito coil.</title>
        <authorList>
            <person name="Yamashiro T."/>
            <person name="Shiraishi A."/>
            <person name="Satake H."/>
            <person name="Nakayama K."/>
        </authorList>
    </citation>
    <scope>NUCLEOTIDE SEQUENCE</scope>
</reference>
<feature type="non-terminal residue" evidence="1">
    <location>
        <position position="115"/>
    </location>
</feature>
<organism evidence="1">
    <name type="scientific">Tanacetum cinerariifolium</name>
    <name type="common">Dalmatian daisy</name>
    <name type="synonym">Chrysanthemum cinerariifolium</name>
    <dbReference type="NCBI Taxonomy" id="118510"/>
    <lineage>
        <taxon>Eukaryota</taxon>
        <taxon>Viridiplantae</taxon>
        <taxon>Streptophyta</taxon>
        <taxon>Embryophyta</taxon>
        <taxon>Tracheophyta</taxon>
        <taxon>Spermatophyta</taxon>
        <taxon>Magnoliopsida</taxon>
        <taxon>eudicotyledons</taxon>
        <taxon>Gunneridae</taxon>
        <taxon>Pentapetalae</taxon>
        <taxon>asterids</taxon>
        <taxon>campanulids</taxon>
        <taxon>Asterales</taxon>
        <taxon>Asteraceae</taxon>
        <taxon>Asteroideae</taxon>
        <taxon>Anthemideae</taxon>
        <taxon>Anthemidinae</taxon>
        <taxon>Tanacetum</taxon>
    </lineage>
</organism>
<comment type="caution">
    <text evidence="1">The sequence shown here is derived from an EMBL/GenBank/DDBJ whole genome shotgun (WGS) entry which is preliminary data.</text>
</comment>
<dbReference type="SUPFAM" id="SSF109998">
    <property type="entry name" value="Triger factor/SurA peptide-binding domain-like"/>
    <property type="match status" value="1"/>
</dbReference>
<dbReference type="Gene3D" id="1.10.4030.10">
    <property type="entry name" value="Porin chaperone SurA, peptide-binding domain"/>
    <property type="match status" value="1"/>
</dbReference>
<protein>
    <recommendedName>
        <fullName evidence="2">Peptidylprolyl isomerase</fullName>
    </recommendedName>
</protein>
<dbReference type="GO" id="GO:0003755">
    <property type="term" value="F:peptidyl-prolyl cis-trans isomerase activity"/>
    <property type="evidence" value="ECO:0007669"/>
    <property type="project" value="InterPro"/>
</dbReference>
<proteinExistence type="predicted"/>
<dbReference type="EMBL" id="BKCJ011751649">
    <property type="protein sequence ID" value="GFD50033.1"/>
    <property type="molecule type" value="Genomic_DNA"/>
</dbReference>
<dbReference type="InterPro" id="IPR046357">
    <property type="entry name" value="PPIase_dom_sf"/>
</dbReference>
<accession>A0A699WSB4</accession>